<dbReference type="RefSeq" id="WP_073007758.1">
    <property type="nucleotide sequence ID" value="NZ_FRBW01000001.1"/>
</dbReference>
<proteinExistence type="predicted"/>
<evidence type="ECO:0008006" key="3">
    <source>
        <dbReference type="Google" id="ProtNLM"/>
    </source>
</evidence>
<dbReference type="Proteomes" id="UP000186002">
    <property type="component" value="Unassembled WGS sequence"/>
</dbReference>
<keyword evidence="2" id="KW-1185">Reference proteome</keyword>
<evidence type="ECO:0000313" key="1">
    <source>
        <dbReference type="EMBL" id="SHL29856.1"/>
    </source>
</evidence>
<reference evidence="1 2" key="1">
    <citation type="submission" date="2016-11" db="EMBL/GenBank/DDBJ databases">
        <authorList>
            <person name="Jaros S."/>
            <person name="Januszkiewicz K."/>
            <person name="Wedrychowicz H."/>
        </authorList>
    </citation>
    <scope>NUCLEOTIDE SEQUENCE [LARGE SCALE GENOMIC DNA]</scope>
    <source>
        <strain evidence="1 2">DSM 22153</strain>
    </source>
</reference>
<dbReference type="EMBL" id="FRBW01000001">
    <property type="protein sequence ID" value="SHL29856.1"/>
    <property type="molecule type" value="Genomic_DNA"/>
</dbReference>
<name>A0A1M6ZH93_9HYPH</name>
<dbReference type="InterPro" id="IPR009531">
    <property type="entry name" value="DUF1150"/>
</dbReference>
<gene>
    <name evidence="1" type="ORF">SAMN05444272_0242</name>
</gene>
<dbReference type="AlphaFoldDB" id="A0A1M6ZH93"/>
<dbReference type="Pfam" id="PF06620">
    <property type="entry name" value="DUF1150"/>
    <property type="match status" value="1"/>
</dbReference>
<sequence>MTRDPNDPAAIVREQEIAAMSEEVLASLGAGIVAYVREVQAKDLAKYFPEAPPTQDTTVLWALLNADGTPILVADSREAALANAFEHDLEMVSLH</sequence>
<organism evidence="1 2">
    <name type="scientific">Roseibium suaedae</name>
    <dbReference type="NCBI Taxonomy" id="735517"/>
    <lineage>
        <taxon>Bacteria</taxon>
        <taxon>Pseudomonadati</taxon>
        <taxon>Pseudomonadota</taxon>
        <taxon>Alphaproteobacteria</taxon>
        <taxon>Hyphomicrobiales</taxon>
        <taxon>Stappiaceae</taxon>
        <taxon>Roseibium</taxon>
    </lineage>
</organism>
<dbReference type="STRING" id="735517.SAMN05444272_0242"/>
<protein>
    <recommendedName>
        <fullName evidence="3">DUF1150 domain-containing protein</fullName>
    </recommendedName>
</protein>
<accession>A0A1M6ZH93</accession>
<evidence type="ECO:0000313" key="2">
    <source>
        <dbReference type="Proteomes" id="UP000186002"/>
    </source>
</evidence>
<dbReference type="OrthoDB" id="7865555at2"/>